<sequence length="400" mass="44355">MVALTAETTCPLCLDMLVEPVLTACGHSFCRRCLATVLGYPLHSLGNVAGQARALEELAGRPPCPQHAEPLVLFCTPCAALICTVCRDGSEHQQHRVLPAEVAAPELRVRGGAARGAGGLGRGWQPCPCGGSWAGSEPLCGALQWTVIWDTQHVAKTFDELQKFVKEQQKILLGQLNELSRKLVKKWDGYNSRILERRLLLDTTIAKIQEKQDQRVIKFLMVRLRPPLSTVSPGGAGDTQLAPCTSPVTLDPETAGPFVALSQDCKTIRCRDGNQNLPDISKKFTSNAAVLGSQGFTSGRHYWEVEVEKEKAWAVGWPWDLGPATGLQWPVQNRPRAPDPLKVTEQLWMIRVHLDHDAGQVTFYNAENMKQIVQFRTTFTEKVFPYFCLYAVETQLWLCD</sequence>
<dbReference type="SUPFAM" id="SSF57845">
    <property type="entry name" value="B-box zinc-binding domain"/>
    <property type="match status" value="1"/>
</dbReference>
<dbReference type="PRINTS" id="PR01407">
    <property type="entry name" value="BUTYPHLNCDUF"/>
</dbReference>
<dbReference type="Gene3D" id="2.60.120.920">
    <property type="match status" value="2"/>
</dbReference>
<evidence type="ECO:0000256" key="2">
    <source>
        <dbReference type="ARBA" id="ARBA00022771"/>
    </source>
</evidence>
<dbReference type="InterPro" id="IPR017907">
    <property type="entry name" value="Znf_RING_CS"/>
</dbReference>
<dbReference type="PROSITE" id="PS50089">
    <property type="entry name" value="ZF_RING_2"/>
    <property type="match status" value="1"/>
</dbReference>
<name>A0A8C3QST5_9PASS</name>
<dbReference type="Pfam" id="PF00643">
    <property type="entry name" value="zf-B_box"/>
    <property type="match status" value="1"/>
</dbReference>
<dbReference type="Gene3D" id="3.30.40.10">
    <property type="entry name" value="Zinc/RING finger domain, C3HC4 (zinc finger)"/>
    <property type="match status" value="1"/>
</dbReference>
<evidence type="ECO:0000256" key="3">
    <source>
        <dbReference type="ARBA" id="ARBA00022833"/>
    </source>
</evidence>
<dbReference type="InterPro" id="IPR003879">
    <property type="entry name" value="Butyrophylin_SPRY"/>
</dbReference>
<keyword evidence="2 4" id="KW-0863">Zinc-finger</keyword>
<dbReference type="PROSITE" id="PS50188">
    <property type="entry name" value="B302_SPRY"/>
    <property type="match status" value="1"/>
</dbReference>
<dbReference type="SUPFAM" id="SSF57850">
    <property type="entry name" value="RING/U-box"/>
    <property type="match status" value="1"/>
</dbReference>
<evidence type="ECO:0000313" key="8">
    <source>
        <dbReference type="Ensembl" id="ENSCRFP00000010542.1"/>
    </source>
</evidence>
<reference evidence="8" key="1">
    <citation type="submission" date="2025-08" db="UniProtKB">
        <authorList>
            <consortium name="Ensembl"/>
        </authorList>
    </citation>
    <scope>IDENTIFICATION</scope>
</reference>
<dbReference type="InterPro" id="IPR003877">
    <property type="entry name" value="SPRY_dom"/>
</dbReference>
<dbReference type="Pfam" id="PF13923">
    <property type="entry name" value="zf-C3HC4_2"/>
    <property type="match status" value="1"/>
</dbReference>
<evidence type="ECO:0000313" key="9">
    <source>
        <dbReference type="Proteomes" id="UP000694396"/>
    </source>
</evidence>
<keyword evidence="9" id="KW-1185">Reference proteome</keyword>
<organism evidence="8 9">
    <name type="scientific">Cyanoderma ruficeps</name>
    <name type="common">rufous-capped babbler</name>
    <dbReference type="NCBI Taxonomy" id="181631"/>
    <lineage>
        <taxon>Eukaryota</taxon>
        <taxon>Metazoa</taxon>
        <taxon>Chordata</taxon>
        <taxon>Craniata</taxon>
        <taxon>Vertebrata</taxon>
        <taxon>Euteleostomi</taxon>
        <taxon>Archelosauria</taxon>
        <taxon>Archosauria</taxon>
        <taxon>Dinosauria</taxon>
        <taxon>Saurischia</taxon>
        <taxon>Theropoda</taxon>
        <taxon>Coelurosauria</taxon>
        <taxon>Aves</taxon>
        <taxon>Neognathae</taxon>
        <taxon>Neoaves</taxon>
        <taxon>Telluraves</taxon>
        <taxon>Australaves</taxon>
        <taxon>Passeriformes</taxon>
        <taxon>Sylvioidea</taxon>
        <taxon>Timaliidae</taxon>
        <taxon>Cyanoderma</taxon>
    </lineage>
</organism>
<keyword evidence="3" id="KW-0862">Zinc</keyword>
<dbReference type="InterPro" id="IPR013320">
    <property type="entry name" value="ConA-like_dom_sf"/>
</dbReference>
<dbReference type="PANTHER" id="PTHR24103">
    <property type="entry name" value="E3 UBIQUITIN-PROTEIN LIGASE TRIM"/>
    <property type="match status" value="1"/>
</dbReference>
<dbReference type="GO" id="GO:0008270">
    <property type="term" value="F:zinc ion binding"/>
    <property type="evidence" value="ECO:0007669"/>
    <property type="project" value="UniProtKB-KW"/>
</dbReference>
<dbReference type="PROSITE" id="PS00518">
    <property type="entry name" value="ZF_RING_1"/>
    <property type="match status" value="1"/>
</dbReference>
<feature type="domain" description="B box-type" evidence="6">
    <location>
        <begin position="64"/>
        <end position="100"/>
    </location>
</feature>
<dbReference type="SMART" id="SM00589">
    <property type="entry name" value="PRY"/>
    <property type="match status" value="1"/>
</dbReference>
<dbReference type="PROSITE" id="PS50119">
    <property type="entry name" value="ZF_BBOX"/>
    <property type="match status" value="1"/>
</dbReference>
<protein>
    <submittedName>
        <fullName evidence="8">Uncharacterized protein</fullName>
    </submittedName>
</protein>
<dbReference type="InterPro" id="IPR050143">
    <property type="entry name" value="TRIM/RBCC"/>
</dbReference>
<dbReference type="InterPro" id="IPR001841">
    <property type="entry name" value="Znf_RING"/>
</dbReference>
<dbReference type="SMART" id="SM00336">
    <property type="entry name" value="BBOX"/>
    <property type="match status" value="1"/>
</dbReference>
<dbReference type="AlphaFoldDB" id="A0A8C3QST5"/>
<keyword evidence="1" id="KW-0479">Metal-binding</keyword>
<dbReference type="Gene3D" id="3.30.160.60">
    <property type="entry name" value="Classic Zinc Finger"/>
    <property type="match status" value="1"/>
</dbReference>
<dbReference type="InterPro" id="IPR001870">
    <property type="entry name" value="B30.2/SPRY"/>
</dbReference>
<dbReference type="SMART" id="SM00184">
    <property type="entry name" value="RING"/>
    <property type="match status" value="1"/>
</dbReference>
<feature type="domain" description="B30.2/SPRY" evidence="7">
    <location>
        <begin position="228"/>
        <end position="400"/>
    </location>
</feature>
<evidence type="ECO:0000256" key="4">
    <source>
        <dbReference type="PROSITE-ProRule" id="PRU00024"/>
    </source>
</evidence>
<evidence type="ECO:0000259" key="5">
    <source>
        <dbReference type="PROSITE" id="PS50089"/>
    </source>
</evidence>
<evidence type="ECO:0000259" key="7">
    <source>
        <dbReference type="PROSITE" id="PS50188"/>
    </source>
</evidence>
<dbReference type="InterPro" id="IPR006574">
    <property type="entry name" value="PRY"/>
</dbReference>
<reference evidence="8" key="2">
    <citation type="submission" date="2025-09" db="UniProtKB">
        <authorList>
            <consortium name="Ensembl"/>
        </authorList>
    </citation>
    <scope>IDENTIFICATION</scope>
</reference>
<evidence type="ECO:0000256" key="1">
    <source>
        <dbReference type="ARBA" id="ARBA00022723"/>
    </source>
</evidence>
<dbReference type="Pfam" id="PF13765">
    <property type="entry name" value="PRY"/>
    <property type="match status" value="1"/>
</dbReference>
<dbReference type="SUPFAM" id="SSF49899">
    <property type="entry name" value="Concanavalin A-like lectins/glucanases"/>
    <property type="match status" value="1"/>
</dbReference>
<dbReference type="Ensembl" id="ENSCRFT00000010919.1">
    <property type="protein sequence ID" value="ENSCRFP00000010542.1"/>
    <property type="gene ID" value="ENSCRFG00000008234.1"/>
</dbReference>
<dbReference type="Proteomes" id="UP000694396">
    <property type="component" value="Unplaced"/>
</dbReference>
<proteinExistence type="predicted"/>
<dbReference type="InterPro" id="IPR000315">
    <property type="entry name" value="Znf_B-box"/>
</dbReference>
<accession>A0A8C3QST5</accession>
<dbReference type="InterPro" id="IPR013083">
    <property type="entry name" value="Znf_RING/FYVE/PHD"/>
</dbReference>
<feature type="domain" description="RING-type" evidence="5">
    <location>
        <begin position="10"/>
        <end position="67"/>
    </location>
</feature>
<evidence type="ECO:0000259" key="6">
    <source>
        <dbReference type="PROSITE" id="PS50119"/>
    </source>
</evidence>
<dbReference type="Pfam" id="PF00622">
    <property type="entry name" value="SPRY"/>
    <property type="match status" value="1"/>
</dbReference>
<dbReference type="InterPro" id="IPR043136">
    <property type="entry name" value="B30.2/SPRY_sf"/>
</dbReference>